<feature type="non-terminal residue" evidence="10">
    <location>
        <position position="881"/>
    </location>
</feature>
<feature type="region of interest" description="Disordered" evidence="7">
    <location>
        <begin position="122"/>
        <end position="141"/>
    </location>
</feature>
<dbReference type="EMBL" id="JAATIS010007298">
    <property type="protein sequence ID" value="KAG2458434.1"/>
    <property type="molecule type" value="Genomic_DNA"/>
</dbReference>
<feature type="non-terminal residue" evidence="10">
    <location>
        <position position="1"/>
    </location>
</feature>
<feature type="coiled-coil region" evidence="6">
    <location>
        <begin position="478"/>
        <end position="512"/>
    </location>
</feature>
<feature type="region of interest" description="Disordered" evidence="7">
    <location>
        <begin position="827"/>
        <end position="860"/>
    </location>
</feature>
<evidence type="ECO:0000256" key="6">
    <source>
        <dbReference type="SAM" id="Coils"/>
    </source>
</evidence>
<evidence type="ECO:0000256" key="5">
    <source>
        <dbReference type="ARBA" id="ARBA00023136"/>
    </source>
</evidence>
<keyword evidence="4" id="KW-0496">Mitochondrion</keyword>
<feature type="domain" description="HIG1" evidence="9">
    <location>
        <begin position="735"/>
        <end position="782"/>
    </location>
</feature>
<keyword evidence="11" id="KW-1185">Reference proteome</keyword>
<dbReference type="InterPro" id="IPR007667">
    <property type="entry name" value="Hypoxia_induced_domain"/>
</dbReference>
<sequence>MPQPLFGGAESPTPEESTRSAAESPFVPGTIVQSEGTEAGREKKDETVSPVLAVLVRSFLLAFQAQFQWCPPARGATLYHTRIRATSSWPILTQEYFWATTLLQLKKSVLREVLSWQQPRNPLRSCGSTSGTPARGKTDPQEAAALWKEKANPAQPGQTAIHPPKARTIKASCPEFVYSDSISLGPPNLPANSGKTPETSDRQSQAVPPRAAHLDLAAWAPADANGTDFSDWDSSDSGSLQGDLVIPVPKEKADVSLRTSPVSSHPSQAAKEPNVTPNETKRHVGEARISSGALHRPSNAAVPSEETNHVKEEKRLKPGALGTPRAHVGWNSSAGSASCASSLGGLKDRREAEVTGSEVANVPGLPLLSLSDSRFLVLCSGCSLSPVWTRAGRGNLKTETPKGIGTGQLGRSRWVSFTDGVKWLAWLGGREAAIQSPVLFSSYLQLDTDLENLTLPRRDARHSQMQPRMSAFKNGEAMKEEWRHARQLERRLQRLQKQNQEIKETIKCHASALGGLEKAMEDSGKGEILRLGSSACQVRLASLVPGAPFLRCAHGAALVLWTLRQAAASQKLLGRWVKCASLAQLQMPQQRRNRADLSARMQQLKENFADLEGRIERMQARVRQWEGRRDFIQSSVRCCSASQSLRRLEEQIARLEMQTSRLKPSGSALGRLTPTAQSGSGQISRGRTDGLVIVTLKNCSVRPQKTSKEAKIKDDKTASLGLPKHSTRVPPRPLFLLAGMAGFAGIVAYGLYRLKSRNTKMSVHLIHMRVAAQGFVVGAMTVVLLVVSSVSDLDLRLKTDWKSKGQRTDNTVPHCLLWGGRNGLEETPPALTLKERPPAGRLGTQSGSKQQKYDDSGGSTGGLADLSSSLVGRLTTVFVNV</sequence>
<feature type="compositionally biased region" description="Polar residues" evidence="7">
    <location>
        <begin position="674"/>
        <end position="684"/>
    </location>
</feature>
<feature type="compositionally biased region" description="Polar residues" evidence="7">
    <location>
        <begin position="257"/>
        <end position="267"/>
    </location>
</feature>
<dbReference type="Proteomes" id="UP000886611">
    <property type="component" value="Unassembled WGS sequence"/>
</dbReference>
<gene>
    <name evidence="10" type="primary">Higd1a</name>
    <name evidence="10" type="ORF">GTO96_0018574</name>
</gene>
<dbReference type="GO" id="GO:0031966">
    <property type="term" value="C:mitochondrial membrane"/>
    <property type="evidence" value="ECO:0007669"/>
    <property type="project" value="UniProtKB-SubCell"/>
</dbReference>
<feature type="region of interest" description="Disordered" evidence="7">
    <location>
        <begin position="183"/>
        <end position="210"/>
    </location>
</feature>
<dbReference type="GO" id="GO:0097250">
    <property type="term" value="P:mitochondrial respirasome assembly"/>
    <property type="evidence" value="ECO:0007669"/>
    <property type="project" value="TreeGrafter"/>
</dbReference>
<dbReference type="InterPro" id="IPR050355">
    <property type="entry name" value="RCF1"/>
</dbReference>
<keyword evidence="2 8" id="KW-0812">Transmembrane</keyword>
<evidence type="ECO:0000256" key="7">
    <source>
        <dbReference type="SAM" id="MobiDB-lite"/>
    </source>
</evidence>
<keyword evidence="6" id="KW-0175">Coiled coil</keyword>
<feature type="region of interest" description="Disordered" evidence="7">
    <location>
        <begin position="257"/>
        <end position="282"/>
    </location>
</feature>
<accession>A0A8X7WZX2</accession>
<evidence type="ECO:0000256" key="3">
    <source>
        <dbReference type="ARBA" id="ARBA00022989"/>
    </source>
</evidence>
<dbReference type="Gene3D" id="6.10.140.1320">
    <property type="match status" value="1"/>
</dbReference>
<evidence type="ECO:0000313" key="10">
    <source>
        <dbReference type="EMBL" id="KAG2458434.1"/>
    </source>
</evidence>
<comment type="subcellular location">
    <subcellularLocation>
        <location evidence="1">Mitochondrion membrane</location>
    </subcellularLocation>
</comment>
<feature type="compositionally biased region" description="Polar residues" evidence="7">
    <location>
        <begin position="122"/>
        <end position="132"/>
    </location>
</feature>
<feature type="transmembrane region" description="Helical" evidence="8">
    <location>
        <begin position="766"/>
        <end position="787"/>
    </location>
</feature>
<dbReference type="PANTHER" id="PTHR12297:SF3">
    <property type="entry name" value="HIG1 DOMAIN FAMILY MEMBER 1A"/>
    <property type="match status" value="1"/>
</dbReference>
<name>A0A8X7WZX2_POLSE</name>
<feature type="region of interest" description="Disordered" evidence="7">
    <location>
        <begin position="663"/>
        <end position="684"/>
    </location>
</feature>
<feature type="coiled-coil region" evidence="6">
    <location>
        <begin position="587"/>
        <end position="628"/>
    </location>
</feature>
<evidence type="ECO:0000256" key="8">
    <source>
        <dbReference type="SAM" id="Phobius"/>
    </source>
</evidence>
<proteinExistence type="predicted"/>
<protein>
    <submittedName>
        <fullName evidence="10">HIG1A protein</fullName>
    </submittedName>
</protein>
<dbReference type="AlphaFoldDB" id="A0A8X7WZX2"/>
<dbReference type="PANTHER" id="PTHR12297">
    <property type="entry name" value="HYPOXIA-INDUCBILE GENE 1 HIG1 -RELATED"/>
    <property type="match status" value="1"/>
</dbReference>
<dbReference type="Pfam" id="PF04588">
    <property type="entry name" value="HIG_1_N"/>
    <property type="match status" value="1"/>
</dbReference>
<evidence type="ECO:0000256" key="2">
    <source>
        <dbReference type="ARBA" id="ARBA00022692"/>
    </source>
</evidence>
<feature type="region of interest" description="Disordered" evidence="7">
    <location>
        <begin position="1"/>
        <end position="45"/>
    </location>
</feature>
<evidence type="ECO:0000256" key="4">
    <source>
        <dbReference type="ARBA" id="ARBA00023128"/>
    </source>
</evidence>
<organism evidence="10 11">
    <name type="scientific">Polypterus senegalus</name>
    <name type="common">Senegal bichir</name>
    <dbReference type="NCBI Taxonomy" id="55291"/>
    <lineage>
        <taxon>Eukaryota</taxon>
        <taxon>Metazoa</taxon>
        <taxon>Chordata</taxon>
        <taxon>Craniata</taxon>
        <taxon>Vertebrata</taxon>
        <taxon>Euteleostomi</taxon>
        <taxon>Actinopterygii</taxon>
        <taxon>Polypteriformes</taxon>
        <taxon>Polypteridae</taxon>
        <taxon>Polypterus</taxon>
    </lineage>
</organism>
<comment type="caution">
    <text evidence="10">The sequence shown here is derived from an EMBL/GenBank/DDBJ whole genome shotgun (WGS) entry which is preliminary data.</text>
</comment>
<keyword evidence="5 8" id="KW-0472">Membrane</keyword>
<evidence type="ECO:0000256" key="1">
    <source>
        <dbReference type="ARBA" id="ARBA00004325"/>
    </source>
</evidence>
<reference evidence="10 11" key="1">
    <citation type="journal article" date="2021" name="Cell">
        <title>Tracing the genetic footprints of vertebrate landing in non-teleost ray-finned fishes.</title>
        <authorList>
            <person name="Bi X."/>
            <person name="Wang K."/>
            <person name="Yang L."/>
            <person name="Pan H."/>
            <person name="Jiang H."/>
            <person name="Wei Q."/>
            <person name="Fang M."/>
            <person name="Yu H."/>
            <person name="Zhu C."/>
            <person name="Cai Y."/>
            <person name="He Y."/>
            <person name="Gan X."/>
            <person name="Zeng H."/>
            <person name="Yu D."/>
            <person name="Zhu Y."/>
            <person name="Jiang H."/>
            <person name="Qiu Q."/>
            <person name="Yang H."/>
            <person name="Zhang Y.E."/>
            <person name="Wang W."/>
            <person name="Zhu M."/>
            <person name="He S."/>
            <person name="Zhang G."/>
        </authorList>
    </citation>
    <scope>NUCLEOTIDE SEQUENCE [LARGE SCALE GENOMIC DNA]</scope>
    <source>
        <strain evidence="10">Bchr_013</strain>
    </source>
</reference>
<keyword evidence="3 8" id="KW-1133">Transmembrane helix</keyword>
<evidence type="ECO:0000259" key="9">
    <source>
        <dbReference type="Pfam" id="PF04588"/>
    </source>
</evidence>
<feature type="compositionally biased region" description="Polar residues" evidence="7">
    <location>
        <begin position="190"/>
        <end position="206"/>
    </location>
</feature>
<feature type="transmembrane region" description="Helical" evidence="8">
    <location>
        <begin position="734"/>
        <end position="754"/>
    </location>
</feature>
<evidence type="ECO:0000313" key="11">
    <source>
        <dbReference type="Proteomes" id="UP000886611"/>
    </source>
</evidence>